<keyword evidence="3" id="KW-1185">Reference proteome</keyword>
<sequence length="162" mass="18025">MSKQEDEHQVDTNKEEETYEDEDGIAMGETADLEDLTPMSPDEHDFSLSPQVQNIKQSSPGELSEERSPSSSTSGDPTGSLPMVSTSASTTPHRTQTRSSTKAAHDAAQAKLQTDHGGWHRSLGWPPSHIYQTNPFWHDPVKATYSYRLTNMPIRGESRLDR</sequence>
<feature type="compositionally biased region" description="Polar residues" evidence="1">
    <location>
        <begin position="83"/>
        <end position="102"/>
    </location>
</feature>
<gene>
    <name evidence="2" type="ORF">BSL78_02167</name>
</gene>
<feature type="compositionally biased region" description="Basic and acidic residues" evidence="1">
    <location>
        <begin position="1"/>
        <end position="16"/>
    </location>
</feature>
<protein>
    <submittedName>
        <fullName evidence="2">Uncharacterized protein</fullName>
    </submittedName>
</protein>
<evidence type="ECO:0000313" key="3">
    <source>
        <dbReference type="Proteomes" id="UP000230750"/>
    </source>
</evidence>
<feature type="compositionally biased region" description="Polar residues" evidence="1">
    <location>
        <begin position="48"/>
        <end position="57"/>
    </location>
</feature>
<dbReference type="Proteomes" id="UP000230750">
    <property type="component" value="Unassembled WGS sequence"/>
</dbReference>
<dbReference type="AlphaFoldDB" id="A0A2G8LLB2"/>
<feature type="region of interest" description="Disordered" evidence="1">
    <location>
        <begin position="1"/>
        <end position="120"/>
    </location>
</feature>
<dbReference type="EMBL" id="MRZV01000044">
    <property type="protein sequence ID" value="PIK60992.1"/>
    <property type="molecule type" value="Genomic_DNA"/>
</dbReference>
<reference evidence="2 3" key="1">
    <citation type="journal article" date="2017" name="PLoS Biol.">
        <title>The sea cucumber genome provides insights into morphological evolution and visceral regeneration.</title>
        <authorList>
            <person name="Zhang X."/>
            <person name="Sun L."/>
            <person name="Yuan J."/>
            <person name="Sun Y."/>
            <person name="Gao Y."/>
            <person name="Zhang L."/>
            <person name="Li S."/>
            <person name="Dai H."/>
            <person name="Hamel J.F."/>
            <person name="Liu C."/>
            <person name="Yu Y."/>
            <person name="Liu S."/>
            <person name="Lin W."/>
            <person name="Guo K."/>
            <person name="Jin S."/>
            <person name="Xu P."/>
            <person name="Storey K.B."/>
            <person name="Huan P."/>
            <person name="Zhang T."/>
            <person name="Zhou Y."/>
            <person name="Zhang J."/>
            <person name="Lin C."/>
            <person name="Li X."/>
            <person name="Xing L."/>
            <person name="Huo D."/>
            <person name="Sun M."/>
            <person name="Wang L."/>
            <person name="Mercier A."/>
            <person name="Li F."/>
            <person name="Yang H."/>
            <person name="Xiang J."/>
        </authorList>
    </citation>
    <scope>NUCLEOTIDE SEQUENCE [LARGE SCALE GENOMIC DNA]</scope>
    <source>
        <strain evidence="2">Shaxun</strain>
        <tissue evidence="2">Muscle</tissue>
    </source>
</reference>
<organism evidence="2 3">
    <name type="scientific">Stichopus japonicus</name>
    <name type="common">Sea cucumber</name>
    <dbReference type="NCBI Taxonomy" id="307972"/>
    <lineage>
        <taxon>Eukaryota</taxon>
        <taxon>Metazoa</taxon>
        <taxon>Echinodermata</taxon>
        <taxon>Eleutherozoa</taxon>
        <taxon>Echinozoa</taxon>
        <taxon>Holothuroidea</taxon>
        <taxon>Aspidochirotacea</taxon>
        <taxon>Aspidochirotida</taxon>
        <taxon>Stichopodidae</taxon>
        <taxon>Apostichopus</taxon>
    </lineage>
</organism>
<comment type="caution">
    <text evidence="2">The sequence shown here is derived from an EMBL/GenBank/DDBJ whole genome shotgun (WGS) entry which is preliminary data.</text>
</comment>
<evidence type="ECO:0000256" key="1">
    <source>
        <dbReference type="SAM" id="MobiDB-lite"/>
    </source>
</evidence>
<evidence type="ECO:0000313" key="2">
    <source>
        <dbReference type="EMBL" id="PIK60992.1"/>
    </source>
</evidence>
<feature type="compositionally biased region" description="Low complexity" evidence="1">
    <location>
        <begin position="69"/>
        <end position="82"/>
    </location>
</feature>
<accession>A0A2G8LLB2</accession>
<proteinExistence type="predicted"/>
<name>A0A2G8LLB2_STIJA</name>